<dbReference type="AlphaFoldDB" id="A0AAV0XX92"/>
<protein>
    <recommendedName>
        <fullName evidence="2">Kelch-like protein diablo</fullName>
    </recommendedName>
</protein>
<evidence type="ECO:0000256" key="6">
    <source>
        <dbReference type="ARBA" id="ARBA00023203"/>
    </source>
</evidence>
<dbReference type="InterPro" id="IPR000210">
    <property type="entry name" value="BTB/POZ_dom"/>
</dbReference>
<dbReference type="Gene3D" id="3.30.710.10">
    <property type="entry name" value="Potassium Channel Kv1.1, Chain A"/>
    <property type="match status" value="1"/>
</dbReference>
<evidence type="ECO:0000313" key="10">
    <source>
        <dbReference type="Proteomes" id="UP001160148"/>
    </source>
</evidence>
<dbReference type="Pfam" id="PF01344">
    <property type="entry name" value="Kelch_1"/>
    <property type="match status" value="2"/>
</dbReference>
<dbReference type="Gene3D" id="1.25.40.420">
    <property type="match status" value="1"/>
</dbReference>
<dbReference type="SMART" id="SM00875">
    <property type="entry name" value="BACK"/>
    <property type="match status" value="1"/>
</dbReference>
<dbReference type="InterPro" id="IPR006652">
    <property type="entry name" value="Kelch_1"/>
</dbReference>
<dbReference type="Pfam" id="PF00651">
    <property type="entry name" value="BTB"/>
    <property type="match status" value="1"/>
</dbReference>
<dbReference type="Pfam" id="PF07707">
    <property type="entry name" value="BACK"/>
    <property type="match status" value="1"/>
</dbReference>
<dbReference type="SMART" id="SM00225">
    <property type="entry name" value="BTB"/>
    <property type="match status" value="1"/>
</dbReference>
<evidence type="ECO:0000256" key="3">
    <source>
        <dbReference type="ARBA" id="ARBA00022441"/>
    </source>
</evidence>
<dbReference type="InterPro" id="IPR011705">
    <property type="entry name" value="BACK"/>
</dbReference>
<comment type="pathway">
    <text evidence="1">Protein modification; protein ubiquitination.</text>
</comment>
<proteinExistence type="predicted"/>
<keyword evidence="3" id="KW-0880">Kelch repeat</keyword>
<comment type="function">
    <text evidence="7">Probable substrate-specific adapter of an E3 ubiquitin-protein ligase complex which mediates the ubiquitination and subsequent proteasomal degradation of target proteins. May have a role in synapse differentiation and growth.</text>
</comment>
<dbReference type="InterPro" id="IPR011043">
    <property type="entry name" value="Gal_Oxase/kelch_b-propeller"/>
</dbReference>
<keyword evidence="4" id="KW-0677">Repeat</keyword>
<keyword evidence="10" id="KW-1185">Reference proteome</keyword>
<dbReference type="PANTHER" id="PTHR24412:SF35">
    <property type="entry name" value="ACTIN-BINDING PROTEIN IPP"/>
    <property type="match status" value="1"/>
</dbReference>
<dbReference type="InterPro" id="IPR011333">
    <property type="entry name" value="SKP1/BTB/POZ_sf"/>
</dbReference>
<evidence type="ECO:0000256" key="7">
    <source>
        <dbReference type="ARBA" id="ARBA00043912"/>
    </source>
</evidence>
<dbReference type="InterPro" id="IPR015915">
    <property type="entry name" value="Kelch-typ_b-propeller"/>
</dbReference>
<dbReference type="SMART" id="SM00612">
    <property type="entry name" value="Kelch"/>
    <property type="match status" value="3"/>
</dbReference>
<accession>A0AAV0XX92</accession>
<comment type="caution">
    <text evidence="9">The sequence shown here is derived from an EMBL/GenBank/DDBJ whole genome shotgun (WGS) entry which is preliminary data.</text>
</comment>
<evidence type="ECO:0000256" key="1">
    <source>
        <dbReference type="ARBA" id="ARBA00004906"/>
    </source>
</evidence>
<reference evidence="9 10" key="1">
    <citation type="submission" date="2023-01" db="EMBL/GenBank/DDBJ databases">
        <authorList>
            <person name="Whitehead M."/>
        </authorList>
    </citation>
    <scope>NUCLEOTIDE SEQUENCE [LARGE SCALE GENOMIC DNA]</scope>
</reference>
<dbReference type="PROSITE" id="PS50097">
    <property type="entry name" value="BTB"/>
    <property type="match status" value="1"/>
</dbReference>
<feature type="domain" description="BTB" evidence="8">
    <location>
        <begin position="47"/>
        <end position="116"/>
    </location>
</feature>
<gene>
    <name evidence="9" type="ORF">MEUPH1_LOCUS27035</name>
</gene>
<keyword evidence="5" id="KW-0833">Ubl conjugation pathway</keyword>
<dbReference type="EMBL" id="CARXXK010001085">
    <property type="protein sequence ID" value="CAI6373259.1"/>
    <property type="molecule type" value="Genomic_DNA"/>
</dbReference>
<evidence type="ECO:0000256" key="2">
    <source>
        <dbReference type="ARBA" id="ARBA00013699"/>
    </source>
</evidence>
<dbReference type="Gene3D" id="2.120.10.80">
    <property type="entry name" value="Kelch-type beta propeller"/>
    <property type="match status" value="2"/>
</dbReference>
<evidence type="ECO:0000259" key="8">
    <source>
        <dbReference type="PROSITE" id="PS50097"/>
    </source>
</evidence>
<keyword evidence="6" id="KW-0009">Actin-binding</keyword>
<dbReference type="PIRSF" id="PIRSF037037">
    <property type="entry name" value="Kelch-like_protein_gigaxonin"/>
    <property type="match status" value="1"/>
</dbReference>
<sequence length="595" mass="69402">MDRETISLNSNRYPDDDIEIALTSKGLKYKGKNEPYNNLMQLDACTMDVSLVVNNQTLNAHKKVLASNCHYFDRMFDIHFKERFQDKIVINISDVSFEILNTLVQFFYTSEIYITENNVQDLLTISNMFLLDEVKTVCVNYIKKLIDVENCINMKEFADTLGLTDLYSMCMTYIINNFRFVASSKEFMKTNYDEIMLLIKNDNLFAKEDMVYDVVMNWMRYDPATRSKYISELLWYVRMPLILHTYQGVLKLHNYEGAKIDKLCSFRMEHRRPFRKGILLISYYQFKSTLEWYDVALNKWQNCICNNCRSITFQYCLLPPTTLSTVILLDDGCLFAAGGANIDGNGMKSTYLFDVKTNEWRSLMDMHFERLKPFIVQLGSYVYAIGGITSEGLDEEYEDYDEDASAIECFDLQRNEWRVINCEVHLIGSFKNNNYVACVQGLIYIIGMYEAGYYDPRNDTWKYIDIIPEFNTGSAVCTLNGNIYIIGGECLGDYSKRVWAYCTTTEEWVSLSELNYARSFSGAVAINGQIYVFAGKTMNMYYSNTFEIYNPHDNKWVNSNAHMKKNYYHIDAIVIEKNSELFKKMFEYATNSIIH</sequence>
<dbReference type="InterPro" id="IPR017096">
    <property type="entry name" value="BTB-kelch_protein"/>
</dbReference>
<evidence type="ECO:0000256" key="4">
    <source>
        <dbReference type="ARBA" id="ARBA00022737"/>
    </source>
</evidence>
<dbReference type="PANTHER" id="PTHR24412">
    <property type="entry name" value="KELCH PROTEIN"/>
    <property type="match status" value="1"/>
</dbReference>
<dbReference type="Proteomes" id="UP001160148">
    <property type="component" value="Unassembled WGS sequence"/>
</dbReference>
<dbReference type="SUPFAM" id="SSF54695">
    <property type="entry name" value="POZ domain"/>
    <property type="match status" value="1"/>
</dbReference>
<evidence type="ECO:0000256" key="5">
    <source>
        <dbReference type="ARBA" id="ARBA00022786"/>
    </source>
</evidence>
<organism evidence="9 10">
    <name type="scientific">Macrosiphum euphorbiae</name>
    <name type="common">potato aphid</name>
    <dbReference type="NCBI Taxonomy" id="13131"/>
    <lineage>
        <taxon>Eukaryota</taxon>
        <taxon>Metazoa</taxon>
        <taxon>Ecdysozoa</taxon>
        <taxon>Arthropoda</taxon>
        <taxon>Hexapoda</taxon>
        <taxon>Insecta</taxon>
        <taxon>Pterygota</taxon>
        <taxon>Neoptera</taxon>
        <taxon>Paraneoptera</taxon>
        <taxon>Hemiptera</taxon>
        <taxon>Sternorrhyncha</taxon>
        <taxon>Aphidomorpha</taxon>
        <taxon>Aphidoidea</taxon>
        <taxon>Aphididae</taxon>
        <taxon>Macrosiphini</taxon>
        <taxon>Macrosiphum</taxon>
    </lineage>
</organism>
<dbReference type="GO" id="GO:0003779">
    <property type="term" value="F:actin binding"/>
    <property type="evidence" value="ECO:0007669"/>
    <property type="project" value="UniProtKB-KW"/>
</dbReference>
<name>A0AAV0XX92_9HEMI</name>
<evidence type="ECO:0000313" key="9">
    <source>
        <dbReference type="EMBL" id="CAI6373259.1"/>
    </source>
</evidence>
<dbReference type="SUPFAM" id="SSF50965">
    <property type="entry name" value="Galactose oxidase, central domain"/>
    <property type="match status" value="1"/>
</dbReference>